<evidence type="ECO:0000256" key="10">
    <source>
        <dbReference type="ARBA" id="ARBA00022825"/>
    </source>
</evidence>
<accession>A0A8H5A5H4</accession>
<feature type="active site" description="Charge relay system" evidence="14 15">
    <location>
        <position position="1070"/>
    </location>
</feature>
<dbReference type="InterPro" id="IPR020843">
    <property type="entry name" value="ER"/>
</dbReference>
<evidence type="ECO:0000256" key="4">
    <source>
        <dbReference type="ARBA" id="ARBA00011073"/>
    </source>
</evidence>
<evidence type="ECO:0000256" key="13">
    <source>
        <dbReference type="ARBA" id="ARBA00023027"/>
    </source>
</evidence>
<keyword evidence="8" id="KW-0732">Signal</keyword>
<proteinExistence type="inferred from homology"/>
<dbReference type="InterPro" id="IPR023828">
    <property type="entry name" value="Peptidase_S8_Ser-AS"/>
</dbReference>
<dbReference type="GO" id="GO:0018455">
    <property type="term" value="F:alcohol dehydrogenase [NAD(P)+] activity"/>
    <property type="evidence" value="ECO:0007669"/>
    <property type="project" value="UniProtKB-ARBA"/>
</dbReference>
<dbReference type="GO" id="GO:0004252">
    <property type="term" value="F:serine-type endopeptidase activity"/>
    <property type="evidence" value="ECO:0007669"/>
    <property type="project" value="UniProtKB-UniRule"/>
</dbReference>
<dbReference type="FunFam" id="3.40.50.720:FF:000039">
    <property type="entry name" value="Alcohol dehydrogenase AdhP"/>
    <property type="match status" value="1"/>
</dbReference>
<feature type="domain" description="Enoyl reductase (ER)" evidence="18">
    <location>
        <begin position="16"/>
        <end position="380"/>
    </location>
</feature>
<sequence length="1734" mass="185022">MSLPKTYQAASFDESGSKLALKEVELQQPRPGFILVKVLACGVCHSDSWMQQGRFGDLFPRVPGHEAVGDVVAVGDGVRNFRVGERVGGAWHGGHDGTCRSCQSGLFQLCNNGVINGVTTDGGYAEYVLLHAEAAVRIPSDADPAEVAPLLCAGVTVFNAIRSIGVLQGGLVAVQGLGGLGHLALQYASKMGYTVVAMSAGSEKKDFAMELGAHHYIDSSKDDPCEALQKLGGANMILSTAPNAEAVSPLTAGLAALGKLVVLSPLGPVEFNTVHMIMKGLSVHGWNTGHQQDSEDAITFAHTHGIKCIIEKFDFTTQHREAFEKMESGKKREDRDGAIQSCEAQLPAVSHESSVPEHADISTLLEQLRTGKITAEKLVVATIRRAIDSHKETNCLSEPLFESALERAKYLDEYFQKHQKLIGPLHGIPVSVKDQFNIAGVDTTLGYVGRSFKPASDNAVMVTILEKLGAVIITKTVISQSIMYGETESPLWGLTTYPGRPELSPGGSSGGEATLMRMSGSLGGWATDIGGSIRVPSHLCGLYGLKPSSGRFSYSGAANSHEGQSHVPSSIGPISPSLPNLITLTKECLLAEPWKLDPNVVPIPWRQADFEGVQKQKLTIGVILDDRVVRPHPEIQEAVRRAVAIFEKAGHKVIPWSTADHSSCIEIQDQFYRADGGEDIKTEVAVAGEPMIAHVEALVNSSKPISVYEYWQLNRRKTAAQEAYNKKWTTTAGLEDGECVDVIISPVSPHTAVPHRSSRWTGYAKIWNFLDYTAVSFPFAKFGSSEDPTSSDIYVAAADEARHSYLHDYAPRNAIDEWIRGLYDPEAMKGLDIGVQIIGRRSVDKSEGTYGNCSGTSGGGLKQFMARLTALLFAGLSAAVQDTEQGTAVTHVPGAYIFEFEENHDTAKFYRTADDKYTTRVKFDYDLFKGVSIQFDDVSTAEDMAAKMAALPAVKNMWPVKVYSIPKPRIEWTATPGMKAPLKKRDLNDTADTFSPHVQVQVDKLREKGITGHGIKVAVVDTGIDYKHPALGGCFGPNCLVSFGTDLVGDKYDGFNAVYPDDDPMDCQGHGSHVAGIVAAQENEYGFTGAAPGVTLGAYRVFGCSGEAGNDVLIAAFNQAYQDGADIITASIGGPSGWSEEPWAVAVSRIVEKGVPCTVSAGNSGDVGMFYASTAANGNKVMAIASYDNSDYVSLLNISHYTVDNSSKKIDFGSTAGSPAAWGNVTLPLWAPNLDPTTPNGGCDAYPADTPDLSKYIVLVRRGSCTFVQKAQNAAKHGAKYFLVYNNAASGASAIDVSTVEGIVAAGMVPAKTGTKWVELLKAGSTVTLEMSDGSDGKVILEESKNNVTGGAVSTYSSWGPTWELDVKPQFGSPGGNILSTYPLKKGGYAVLSGTSMACPLVAGVIALIAEVRGTLDPEVLENLLSSTSNPTLFNDGAKFYDYLAPVPQQGGGLIQAYDAAYSTLLLSRSSLAFNDTDHFTEVLNFTLHNTGKTDLDLSISHIPTKSVYTLAKDSIYASEFPNDVADGHASLKFSESKVSVGAGDSVTIEVMPTPPEGLDAKRLALWSGYIAVNGTGVSLSLPYQGLTGSLHDSKVLGSDDTWISKSNDKDELNPVPANTTFVLPVKGQNATDEKPAPALAWKLALGSAKLEAELIPVSGNSTAKSLGAPAGFPTLWNPMGKGSVVWNGKLADGGYAPAGKYKIAYRALRIFGDEKKESDWDKSESPVFGVRYP</sequence>
<dbReference type="InterPro" id="IPR003137">
    <property type="entry name" value="PA_domain"/>
</dbReference>
<dbReference type="InterPro" id="IPR011032">
    <property type="entry name" value="GroES-like_sf"/>
</dbReference>
<evidence type="ECO:0000256" key="17">
    <source>
        <dbReference type="RuleBase" id="RU361277"/>
    </source>
</evidence>
<evidence type="ECO:0000256" key="8">
    <source>
        <dbReference type="ARBA" id="ARBA00022729"/>
    </source>
</evidence>
<dbReference type="PANTHER" id="PTHR46072:SF2">
    <property type="entry name" value="AMIDASE (EUROFUNG)"/>
    <property type="match status" value="1"/>
</dbReference>
<dbReference type="PROSITE" id="PS00137">
    <property type="entry name" value="SUBTILASE_HIS"/>
    <property type="match status" value="1"/>
</dbReference>
<dbReference type="PROSITE" id="PS00138">
    <property type="entry name" value="SUBTILASE_SER"/>
    <property type="match status" value="1"/>
</dbReference>
<comment type="similarity">
    <text evidence="2 17">Belongs to the zinc-containing alcohol dehydrogenase family.</text>
</comment>
<evidence type="ECO:0000313" key="19">
    <source>
        <dbReference type="EMBL" id="KAF5259243.1"/>
    </source>
</evidence>
<evidence type="ECO:0000256" key="7">
    <source>
        <dbReference type="ARBA" id="ARBA00022723"/>
    </source>
</evidence>
<dbReference type="GO" id="GO:0006508">
    <property type="term" value="P:proteolysis"/>
    <property type="evidence" value="ECO:0007669"/>
    <property type="project" value="UniProtKB-KW"/>
</dbReference>
<evidence type="ECO:0000256" key="16">
    <source>
        <dbReference type="RuleBase" id="RU003355"/>
    </source>
</evidence>
<dbReference type="SUPFAM" id="SSF52743">
    <property type="entry name" value="Subtilisin-like"/>
    <property type="match status" value="1"/>
</dbReference>
<dbReference type="InterPro" id="IPR023631">
    <property type="entry name" value="Amidase_dom"/>
</dbReference>
<dbReference type="CDD" id="cd07489">
    <property type="entry name" value="Peptidases_S8_5"/>
    <property type="match status" value="1"/>
</dbReference>
<evidence type="ECO:0000256" key="3">
    <source>
        <dbReference type="ARBA" id="ARBA00009199"/>
    </source>
</evidence>
<dbReference type="PANTHER" id="PTHR46072">
    <property type="entry name" value="AMIDASE-RELATED-RELATED"/>
    <property type="match status" value="1"/>
</dbReference>
<gene>
    <name evidence="19" type="ORF">FOXYS1_10155</name>
</gene>
<evidence type="ECO:0000259" key="18">
    <source>
        <dbReference type="SMART" id="SM00829"/>
    </source>
</evidence>
<comment type="similarity">
    <text evidence="4 15 16">Belongs to the peptidase S8 family.</text>
</comment>
<evidence type="ECO:0000313" key="20">
    <source>
        <dbReference type="Proteomes" id="UP000558688"/>
    </source>
</evidence>
<dbReference type="SUPFAM" id="SSF75304">
    <property type="entry name" value="Amidase signature (AS) enzymes"/>
    <property type="match status" value="1"/>
</dbReference>
<dbReference type="InterPro" id="IPR013149">
    <property type="entry name" value="ADH-like_C"/>
</dbReference>
<dbReference type="GO" id="GO:0016020">
    <property type="term" value="C:membrane"/>
    <property type="evidence" value="ECO:0007669"/>
    <property type="project" value="InterPro"/>
</dbReference>
<dbReference type="Gene3D" id="3.40.50.720">
    <property type="entry name" value="NAD(P)-binding Rossmann-like Domain"/>
    <property type="match status" value="1"/>
</dbReference>
<evidence type="ECO:0000256" key="12">
    <source>
        <dbReference type="ARBA" id="ARBA00023002"/>
    </source>
</evidence>
<dbReference type="SMART" id="SM00829">
    <property type="entry name" value="PKS_ER"/>
    <property type="match status" value="1"/>
</dbReference>
<evidence type="ECO:0000256" key="14">
    <source>
        <dbReference type="PIRSR" id="PIRSR615500-1"/>
    </source>
</evidence>
<keyword evidence="13" id="KW-0520">NAD</keyword>
<evidence type="ECO:0000256" key="2">
    <source>
        <dbReference type="ARBA" id="ARBA00008072"/>
    </source>
</evidence>
<dbReference type="SUPFAM" id="SSF50129">
    <property type="entry name" value="GroES-like"/>
    <property type="match status" value="1"/>
</dbReference>
<dbReference type="Pfam" id="PF00107">
    <property type="entry name" value="ADH_zinc_N"/>
    <property type="match status" value="1"/>
</dbReference>
<keyword evidence="5" id="KW-0964">Secreted</keyword>
<keyword evidence="12" id="KW-0560">Oxidoreductase</keyword>
<keyword evidence="6 15" id="KW-0645">Protease</keyword>
<dbReference type="InterPro" id="IPR022398">
    <property type="entry name" value="Peptidase_S8_His-AS"/>
</dbReference>
<dbReference type="Pfam" id="PF01425">
    <property type="entry name" value="Amidase"/>
    <property type="match status" value="1"/>
</dbReference>
<dbReference type="GO" id="GO:0008270">
    <property type="term" value="F:zinc ion binding"/>
    <property type="evidence" value="ECO:0007669"/>
    <property type="project" value="InterPro"/>
</dbReference>
<evidence type="ECO:0000256" key="15">
    <source>
        <dbReference type="PROSITE-ProRule" id="PRU01240"/>
    </source>
</evidence>
<dbReference type="InterPro" id="IPR015500">
    <property type="entry name" value="Peptidase_S8_subtilisin-rel"/>
</dbReference>
<feature type="active site" description="Charge relay system" evidence="14 15">
    <location>
        <position position="1021"/>
    </location>
</feature>
<dbReference type="Gene3D" id="3.90.180.10">
    <property type="entry name" value="Medium-chain alcohol dehydrogenases, catalytic domain"/>
    <property type="match status" value="1"/>
</dbReference>
<dbReference type="SUPFAM" id="SSF51735">
    <property type="entry name" value="NAD(P)-binding Rossmann-fold domains"/>
    <property type="match status" value="1"/>
</dbReference>
<dbReference type="InterPro" id="IPR046450">
    <property type="entry name" value="PA_dom_sf"/>
</dbReference>
<dbReference type="EMBL" id="JAAFOW010001778">
    <property type="protein sequence ID" value="KAF5259243.1"/>
    <property type="molecule type" value="Genomic_DNA"/>
</dbReference>
<dbReference type="Pfam" id="PF02225">
    <property type="entry name" value="PA"/>
    <property type="match status" value="1"/>
</dbReference>
<dbReference type="PRINTS" id="PR00723">
    <property type="entry name" value="SUBTILISIN"/>
</dbReference>
<dbReference type="InterPro" id="IPR023827">
    <property type="entry name" value="Peptidase_S8_Asp-AS"/>
</dbReference>
<dbReference type="InterPro" id="IPR034187">
    <property type="entry name" value="Peptidases_S8_5"/>
</dbReference>
<keyword evidence="11 17" id="KW-0862">Zinc</keyword>
<dbReference type="CDD" id="cd02124">
    <property type="entry name" value="PA_PoS1_like"/>
    <property type="match status" value="1"/>
</dbReference>
<dbReference type="InterPro" id="IPR013154">
    <property type="entry name" value="ADH-like_N"/>
</dbReference>
<dbReference type="InterPro" id="IPR010435">
    <property type="entry name" value="C5a/SBT2-like_Fn3"/>
</dbReference>
<dbReference type="Gene3D" id="3.50.30.30">
    <property type="match status" value="1"/>
</dbReference>
<evidence type="ECO:0000256" key="5">
    <source>
        <dbReference type="ARBA" id="ARBA00022525"/>
    </source>
</evidence>
<organism evidence="19 20">
    <name type="scientific">Fusarium oxysporum</name>
    <name type="common">Fusarium vascular wilt</name>
    <dbReference type="NCBI Taxonomy" id="5507"/>
    <lineage>
        <taxon>Eukaryota</taxon>
        <taxon>Fungi</taxon>
        <taxon>Dikarya</taxon>
        <taxon>Ascomycota</taxon>
        <taxon>Pezizomycotina</taxon>
        <taxon>Sordariomycetes</taxon>
        <taxon>Hypocreomycetidae</taxon>
        <taxon>Hypocreales</taxon>
        <taxon>Nectriaceae</taxon>
        <taxon>Fusarium</taxon>
        <taxon>Fusarium oxysporum species complex</taxon>
    </lineage>
</organism>
<evidence type="ECO:0000256" key="11">
    <source>
        <dbReference type="ARBA" id="ARBA00022833"/>
    </source>
</evidence>
<dbReference type="InterPro" id="IPR036928">
    <property type="entry name" value="AS_sf"/>
</dbReference>
<name>A0A8H5A5H4_FUSOX</name>
<dbReference type="Pfam" id="PF08240">
    <property type="entry name" value="ADH_N"/>
    <property type="match status" value="1"/>
</dbReference>
<dbReference type="InterPro" id="IPR002328">
    <property type="entry name" value="ADH_Zn_CS"/>
</dbReference>
<dbReference type="PROSITE" id="PS51892">
    <property type="entry name" value="SUBTILASE"/>
    <property type="match status" value="1"/>
</dbReference>
<dbReference type="SUPFAM" id="SSF52025">
    <property type="entry name" value="PA domain"/>
    <property type="match status" value="1"/>
</dbReference>
<reference evidence="19" key="1">
    <citation type="submission" date="2020-02" db="EMBL/GenBank/DDBJ databases">
        <title>Identification and distribution of gene clusters putatively required for synthesis of sphingolipid metabolism inhibitors in phylogenetically diverse species of the filamentous fungus Fusarium.</title>
        <authorList>
            <person name="Kim H.-S."/>
            <person name="Busman M."/>
            <person name="Brown D.W."/>
            <person name="Divon H."/>
            <person name="Uhlig S."/>
            <person name="Proctor R.H."/>
        </authorList>
    </citation>
    <scope>NUCLEOTIDE SEQUENCE [LARGE SCALE GENOMIC DNA]</scope>
    <source>
        <strain evidence="19">NRRL 39464</strain>
    </source>
</reference>
<comment type="similarity">
    <text evidence="3">Belongs to the amidase family.</text>
</comment>
<protein>
    <recommendedName>
        <fullName evidence="18">Enoyl reductase (ER) domain-containing protein</fullName>
    </recommendedName>
</protein>
<feature type="active site" description="Charge relay system" evidence="14 15">
    <location>
        <position position="1396"/>
    </location>
</feature>
<dbReference type="Pfam" id="PF06280">
    <property type="entry name" value="fn3_5"/>
    <property type="match status" value="1"/>
</dbReference>
<keyword evidence="10 15" id="KW-0720">Serine protease</keyword>
<dbReference type="Pfam" id="PF00082">
    <property type="entry name" value="Peptidase_S8"/>
    <property type="match status" value="1"/>
</dbReference>
<dbReference type="InterPro" id="IPR036852">
    <property type="entry name" value="Peptidase_S8/S53_dom_sf"/>
</dbReference>
<dbReference type="PROSITE" id="PS00136">
    <property type="entry name" value="SUBTILASE_ASP"/>
    <property type="match status" value="1"/>
</dbReference>
<dbReference type="PROSITE" id="PS00059">
    <property type="entry name" value="ADH_ZINC"/>
    <property type="match status" value="1"/>
</dbReference>
<dbReference type="InterPro" id="IPR036291">
    <property type="entry name" value="NAD(P)-bd_dom_sf"/>
</dbReference>
<keyword evidence="7 17" id="KW-0479">Metal-binding</keyword>
<comment type="cofactor">
    <cofactor evidence="1 17">
        <name>Zn(2+)</name>
        <dbReference type="ChEBI" id="CHEBI:29105"/>
    </cofactor>
</comment>
<evidence type="ECO:0000256" key="9">
    <source>
        <dbReference type="ARBA" id="ARBA00022801"/>
    </source>
</evidence>
<keyword evidence="9 15" id="KW-0378">Hydrolase</keyword>
<evidence type="ECO:0000256" key="1">
    <source>
        <dbReference type="ARBA" id="ARBA00001947"/>
    </source>
</evidence>
<evidence type="ECO:0000256" key="6">
    <source>
        <dbReference type="ARBA" id="ARBA00022670"/>
    </source>
</evidence>
<dbReference type="Proteomes" id="UP000558688">
    <property type="component" value="Unassembled WGS sequence"/>
</dbReference>
<dbReference type="Gene3D" id="3.40.50.200">
    <property type="entry name" value="Peptidase S8/S53 domain"/>
    <property type="match status" value="1"/>
</dbReference>
<dbReference type="InterPro" id="IPR000209">
    <property type="entry name" value="Peptidase_S8/S53_dom"/>
</dbReference>
<comment type="caution">
    <text evidence="19">The sequence shown here is derived from an EMBL/GenBank/DDBJ whole genome shotgun (WGS) entry which is preliminary data.</text>
</comment>
<dbReference type="Gene3D" id="3.90.1300.10">
    <property type="entry name" value="Amidase signature (AS) domain"/>
    <property type="match status" value="1"/>
</dbReference>